<dbReference type="AlphaFoldDB" id="X1L2Q3"/>
<name>X1L2Q3_9ZZZZ</name>
<reference evidence="1" key="1">
    <citation type="journal article" date="2014" name="Front. Microbiol.">
        <title>High frequency of phylogenetically diverse reductive dehalogenase-homologous genes in deep subseafloor sedimentary metagenomes.</title>
        <authorList>
            <person name="Kawai M."/>
            <person name="Futagami T."/>
            <person name="Toyoda A."/>
            <person name="Takaki Y."/>
            <person name="Nishi S."/>
            <person name="Hori S."/>
            <person name="Arai W."/>
            <person name="Tsubouchi T."/>
            <person name="Morono Y."/>
            <person name="Uchiyama I."/>
            <person name="Ito T."/>
            <person name="Fujiyama A."/>
            <person name="Inagaki F."/>
            <person name="Takami H."/>
        </authorList>
    </citation>
    <scope>NUCLEOTIDE SEQUENCE</scope>
    <source>
        <strain evidence="1">Expedition CK06-06</strain>
    </source>
</reference>
<feature type="non-terminal residue" evidence="1">
    <location>
        <position position="1"/>
    </location>
</feature>
<sequence>TFKDAGTDRDRFILPGWAALWTLSTPKALILELRLHST</sequence>
<evidence type="ECO:0000313" key="1">
    <source>
        <dbReference type="EMBL" id="GAI13612.1"/>
    </source>
</evidence>
<dbReference type="EMBL" id="BARV01011912">
    <property type="protein sequence ID" value="GAI13612.1"/>
    <property type="molecule type" value="Genomic_DNA"/>
</dbReference>
<comment type="caution">
    <text evidence="1">The sequence shown here is derived from an EMBL/GenBank/DDBJ whole genome shotgun (WGS) entry which is preliminary data.</text>
</comment>
<gene>
    <name evidence="1" type="ORF">S06H3_22333</name>
</gene>
<protein>
    <submittedName>
        <fullName evidence="1">Uncharacterized protein</fullName>
    </submittedName>
</protein>
<proteinExistence type="predicted"/>
<organism evidence="1">
    <name type="scientific">marine sediment metagenome</name>
    <dbReference type="NCBI Taxonomy" id="412755"/>
    <lineage>
        <taxon>unclassified sequences</taxon>
        <taxon>metagenomes</taxon>
        <taxon>ecological metagenomes</taxon>
    </lineage>
</organism>
<accession>X1L2Q3</accession>